<feature type="non-terminal residue" evidence="1">
    <location>
        <position position="1"/>
    </location>
</feature>
<name>A0A844Z2I9_9SPHN</name>
<gene>
    <name evidence="1" type="ORF">GRI99_13775</name>
</gene>
<evidence type="ECO:0008006" key="3">
    <source>
        <dbReference type="Google" id="ProtNLM"/>
    </source>
</evidence>
<proteinExistence type="predicted"/>
<dbReference type="AlphaFoldDB" id="A0A844Z2I9"/>
<dbReference type="Proteomes" id="UP000466966">
    <property type="component" value="Unassembled WGS sequence"/>
</dbReference>
<comment type="caution">
    <text evidence="1">The sequence shown here is derived from an EMBL/GenBank/DDBJ whole genome shotgun (WGS) entry which is preliminary data.</text>
</comment>
<evidence type="ECO:0000313" key="2">
    <source>
        <dbReference type="Proteomes" id="UP000466966"/>
    </source>
</evidence>
<accession>A0A844Z2I9</accession>
<dbReference type="EMBL" id="WTYV01000006">
    <property type="protein sequence ID" value="MXO72697.1"/>
    <property type="molecule type" value="Genomic_DNA"/>
</dbReference>
<evidence type="ECO:0000313" key="1">
    <source>
        <dbReference type="EMBL" id="MXO72697.1"/>
    </source>
</evidence>
<keyword evidence="2" id="KW-1185">Reference proteome</keyword>
<protein>
    <recommendedName>
        <fullName evidence="3">Autotransporter outer membrane beta-barrel domain-containing protein</fullName>
    </recommendedName>
</protein>
<reference evidence="1 2" key="1">
    <citation type="submission" date="2019-12" db="EMBL/GenBank/DDBJ databases">
        <title>Genomic-based taxomic classification of the family Erythrobacteraceae.</title>
        <authorList>
            <person name="Xu L."/>
        </authorList>
    </citation>
    <scope>NUCLEOTIDE SEQUENCE [LARGE SCALE GENOMIC DNA]</scope>
    <source>
        <strain evidence="1 2">M0322</strain>
    </source>
</reference>
<organism evidence="1 2">
    <name type="scientific">Alteraurantiacibacter buctensis</name>
    <dbReference type="NCBI Taxonomy" id="1503981"/>
    <lineage>
        <taxon>Bacteria</taxon>
        <taxon>Pseudomonadati</taxon>
        <taxon>Pseudomonadota</taxon>
        <taxon>Alphaproteobacteria</taxon>
        <taxon>Sphingomonadales</taxon>
        <taxon>Erythrobacteraceae</taxon>
        <taxon>Alteraurantiacibacter</taxon>
    </lineage>
</organism>
<sequence>SAAAPRPASRWSADGWLLWRDDATTPITSGQPTYGRSQAGAVARYRLAPASGHAPQAHLRVASALQGTREREAALGLSARPLANVPVRVAAELRASERLTGTGLRPAAFAVTELAPQALPLGASAEAYAAAGYVGGRARTAFVDGQLRVDRSVARHEDFDLRAGGGAWGGAQRGSSRLDVGPSASLTFDLGEARGRVAADYRIRVAGDARPASGPALTLSAGF</sequence>